<organism evidence="1 2">
    <name type="scientific">Leptospira borgpetersenii serovar Hardjo-bovis str. Sponselee</name>
    <dbReference type="NCBI Taxonomy" id="1303729"/>
    <lineage>
        <taxon>Bacteria</taxon>
        <taxon>Pseudomonadati</taxon>
        <taxon>Spirochaetota</taxon>
        <taxon>Spirochaetia</taxon>
        <taxon>Leptospirales</taxon>
        <taxon>Leptospiraceae</taxon>
        <taxon>Leptospira</taxon>
    </lineage>
</organism>
<proteinExistence type="predicted"/>
<dbReference type="EMBL" id="ANMU01000162">
    <property type="protein sequence ID" value="EMJ78239.1"/>
    <property type="molecule type" value="Genomic_DNA"/>
</dbReference>
<reference evidence="1 2" key="1">
    <citation type="submission" date="2013-01" db="EMBL/GenBank/DDBJ databases">
        <authorList>
            <person name="Harkins D.M."/>
            <person name="Durkin A.S."/>
            <person name="Brinkac L.M."/>
            <person name="Haft D.H."/>
            <person name="Selengut J.D."/>
            <person name="Sanka R."/>
            <person name="DePew J."/>
            <person name="Purushe J."/>
            <person name="Galloway R.L."/>
            <person name="Vinetz J.M."/>
            <person name="Sutton G.G."/>
            <person name="Nierman W.C."/>
            <person name="Fouts D.E."/>
        </authorList>
    </citation>
    <scope>NUCLEOTIDE SEQUENCE [LARGE SCALE GENOMIC DNA]</scope>
    <source>
        <strain evidence="1 2">Sponselee CDC</strain>
    </source>
</reference>
<comment type="caution">
    <text evidence="1">The sequence shown here is derived from an EMBL/GenBank/DDBJ whole genome shotgun (WGS) entry which is preliminary data.</text>
</comment>
<dbReference type="AlphaFoldDB" id="M6BFC4"/>
<evidence type="ECO:0000313" key="2">
    <source>
        <dbReference type="Proteomes" id="UP000011873"/>
    </source>
</evidence>
<name>M6BFC4_LEPBO</name>
<accession>M6BFC4</accession>
<dbReference type="PATRIC" id="fig|1218567.3.peg.3922"/>
<evidence type="ECO:0000313" key="1">
    <source>
        <dbReference type="EMBL" id="EMJ78239.1"/>
    </source>
</evidence>
<dbReference type="Proteomes" id="UP000011873">
    <property type="component" value="Unassembled WGS sequence"/>
</dbReference>
<gene>
    <name evidence="1" type="ORF">LEP1GSC016_1612</name>
</gene>
<sequence>MVFFRCNLLSIFEINDFQIQRLTHKQYYRENRNGRLVIKFQIL</sequence>
<protein>
    <submittedName>
        <fullName evidence="1">Uncharacterized protein</fullName>
    </submittedName>
</protein>